<dbReference type="Gene3D" id="1.10.443.10">
    <property type="entry name" value="Intergrase catalytic core"/>
    <property type="match status" value="1"/>
</dbReference>
<evidence type="ECO:0000259" key="5">
    <source>
        <dbReference type="PROSITE" id="PS51898"/>
    </source>
</evidence>
<dbReference type="InterPro" id="IPR050090">
    <property type="entry name" value="Tyrosine_recombinase_XerCD"/>
</dbReference>
<feature type="region of interest" description="Disordered" evidence="4">
    <location>
        <begin position="151"/>
        <end position="193"/>
    </location>
</feature>
<sequence length="193" mass="20773">MQLGWAVEADTPKSDAGGRIVTVDSVTNAVIEAWRKRQIAERLEWGSAWVHSGRIFTNPDGSALHPAEVTKTFNERVAASGLPPIRLHDLRHGAATHALEAGVDVKVVQEELGHASSVLTRDTYSSVSPRLARLEAERVARTIPRAVQVVPEAATGTGGPPWPQNDAARPSVREERAGQAWCAARDSNPEPAD</sequence>
<gene>
    <name evidence="6" type="ORF">GA0070558_13947</name>
</gene>
<dbReference type="InterPro" id="IPR002104">
    <property type="entry name" value="Integrase_catalytic"/>
</dbReference>
<dbReference type="PANTHER" id="PTHR30349">
    <property type="entry name" value="PHAGE INTEGRASE-RELATED"/>
    <property type="match status" value="1"/>
</dbReference>
<dbReference type="Proteomes" id="UP000199375">
    <property type="component" value="Unassembled WGS sequence"/>
</dbReference>
<dbReference type="InterPro" id="IPR013762">
    <property type="entry name" value="Integrase-like_cat_sf"/>
</dbReference>
<keyword evidence="2" id="KW-0238">DNA-binding</keyword>
<dbReference type="GO" id="GO:0006310">
    <property type="term" value="P:DNA recombination"/>
    <property type="evidence" value="ECO:0007669"/>
    <property type="project" value="UniProtKB-KW"/>
</dbReference>
<evidence type="ECO:0000256" key="3">
    <source>
        <dbReference type="ARBA" id="ARBA00023172"/>
    </source>
</evidence>
<dbReference type="AlphaFoldDB" id="A0A1C4YBT2"/>
<comment type="similarity">
    <text evidence="1">Belongs to the 'phage' integrase family.</text>
</comment>
<evidence type="ECO:0000313" key="6">
    <source>
        <dbReference type="EMBL" id="SCF18086.1"/>
    </source>
</evidence>
<dbReference type="InterPro" id="IPR011010">
    <property type="entry name" value="DNA_brk_join_enz"/>
</dbReference>
<keyword evidence="3" id="KW-0233">DNA recombination</keyword>
<evidence type="ECO:0000256" key="1">
    <source>
        <dbReference type="ARBA" id="ARBA00008857"/>
    </source>
</evidence>
<dbReference type="EMBL" id="FMCW01000039">
    <property type="protein sequence ID" value="SCF18086.1"/>
    <property type="molecule type" value="Genomic_DNA"/>
</dbReference>
<name>A0A1C4YBT2_9ACTN</name>
<dbReference type="PROSITE" id="PS51898">
    <property type="entry name" value="TYR_RECOMBINASE"/>
    <property type="match status" value="1"/>
</dbReference>
<protein>
    <submittedName>
        <fullName evidence="6">Phage integrase family protein</fullName>
    </submittedName>
</protein>
<dbReference type="RefSeq" id="WP_369523395.1">
    <property type="nucleotide sequence ID" value="NZ_FMCW01000039.1"/>
</dbReference>
<dbReference type="SUPFAM" id="SSF56349">
    <property type="entry name" value="DNA breaking-rejoining enzymes"/>
    <property type="match status" value="1"/>
</dbReference>
<dbReference type="GO" id="GO:0003677">
    <property type="term" value="F:DNA binding"/>
    <property type="evidence" value="ECO:0007669"/>
    <property type="project" value="UniProtKB-KW"/>
</dbReference>
<dbReference type="Pfam" id="PF00589">
    <property type="entry name" value="Phage_integrase"/>
    <property type="match status" value="1"/>
</dbReference>
<proteinExistence type="inferred from homology"/>
<organism evidence="6 7">
    <name type="scientific">Micromonospora haikouensis</name>
    <dbReference type="NCBI Taxonomy" id="686309"/>
    <lineage>
        <taxon>Bacteria</taxon>
        <taxon>Bacillati</taxon>
        <taxon>Actinomycetota</taxon>
        <taxon>Actinomycetes</taxon>
        <taxon>Micromonosporales</taxon>
        <taxon>Micromonosporaceae</taxon>
        <taxon>Micromonospora</taxon>
    </lineage>
</organism>
<reference evidence="6 7" key="1">
    <citation type="submission" date="2016-06" db="EMBL/GenBank/DDBJ databases">
        <authorList>
            <person name="Kjaerup R.B."/>
            <person name="Dalgaard T.S."/>
            <person name="Juul-Madsen H.R."/>
        </authorList>
    </citation>
    <scope>NUCLEOTIDE SEQUENCE [LARGE SCALE GENOMIC DNA]</scope>
    <source>
        <strain evidence="6 7">DSM 45626</strain>
    </source>
</reference>
<dbReference type="PANTHER" id="PTHR30349:SF41">
    <property type="entry name" value="INTEGRASE_RECOMBINASE PROTEIN MJ0367-RELATED"/>
    <property type="match status" value="1"/>
</dbReference>
<evidence type="ECO:0000313" key="7">
    <source>
        <dbReference type="Proteomes" id="UP000199375"/>
    </source>
</evidence>
<evidence type="ECO:0000256" key="4">
    <source>
        <dbReference type="SAM" id="MobiDB-lite"/>
    </source>
</evidence>
<evidence type="ECO:0000256" key="2">
    <source>
        <dbReference type="ARBA" id="ARBA00023125"/>
    </source>
</evidence>
<feature type="domain" description="Tyr recombinase" evidence="5">
    <location>
        <begin position="1"/>
        <end position="137"/>
    </location>
</feature>
<dbReference type="GO" id="GO:0015074">
    <property type="term" value="P:DNA integration"/>
    <property type="evidence" value="ECO:0007669"/>
    <property type="project" value="InterPro"/>
</dbReference>
<accession>A0A1C4YBT2</accession>